<dbReference type="InterPro" id="IPR005821">
    <property type="entry name" value="Ion_trans_dom"/>
</dbReference>
<comment type="caution">
    <text evidence="16">The sequence shown here is derived from an EMBL/GenBank/DDBJ whole genome shotgun (WGS) entry which is preliminary data.</text>
</comment>
<dbReference type="PRINTS" id="PR01491">
    <property type="entry name" value="KVCHANNEL"/>
</dbReference>
<feature type="transmembrane region" description="Helical" evidence="13">
    <location>
        <begin position="203"/>
        <end position="221"/>
    </location>
</feature>
<dbReference type="AlphaFoldDB" id="A0A8X8BK57"/>
<feature type="transmembrane region" description="Helical" evidence="13">
    <location>
        <begin position="306"/>
        <end position="327"/>
    </location>
</feature>
<accession>A0A8X8BK57</accession>
<evidence type="ECO:0000256" key="12">
    <source>
        <dbReference type="ARBA" id="ARBA00023303"/>
    </source>
</evidence>
<comment type="subcellular location">
    <subcellularLocation>
        <location evidence="1">Cell membrane</location>
        <topology evidence="1">Multi-pass membrane protein</topology>
    </subcellularLocation>
</comment>
<dbReference type="Proteomes" id="UP000886611">
    <property type="component" value="Unassembled WGS sequence"/>
</dbReference>
<evidence type="ECO:0000259" key="15">
    <source>
        <dbReference type="Pfam" id="PF02214"/>
    </source>
</evidence>
<proteinExistence type="predicted"/>
<dbReference type="InterPro" id="IPR027359">
    <property type="entry name" value="Volt_channel_dom_sf"/>
</dbReference>
<evidence type="ECO:0000256" key="2">
    <source>
        <dbReference type="ARBA" id="ARBA00022448"/>
    </source>
</evidence>
<dbReference type="PRINTS" id="PR00169">
    <property type="entry name" value="KCHANNEL"/>
</dbReference>
<evidence type="ECO:0000256" key="8">
    <source>
        <dbReference type="ARBA" id="ARBA00022958"/>
    </source>
</evidence>
<dbReference type="GO" id="GO:0051260">
    <property type="term" value="P:protein homooligomerization"/>
    <property type="evidence" value="ECO:0007669"/>
    <property type="project" value="InterPro"/>
</dbReference>
<evidence type="ECO:0000313" key="16">
    <source>
        <dbReference type="EMBL" id="KAG2460663.1"/>
    </source>
</evidence>
<dbReference type="InterPro" id="IPR003971">
    <property type="entry name" value="K_chnl_volt-dep_Kv5/Kv9"/>
</dbReference>
<dbReference type="GO" id="GO:0001508">
    <property type="term" value="P:action potential"/>
    <property type="evidence" value="ECO:0007669"/>
    <property type="project" value="TreeGrafter"/>
</dbReference>
<evidence type="ECO:0000256" key="5">
    <source>
        <dbReference type="ARBA" id="ARBA00022692"/>
    </source>
</evidence>
<dbReference type="Gene3D" id="3.30.710.10">
    <property type="entry name" value="Potassium Channel Kv1.1, Chain A"/>
    <property type="match status" value="1"/>
</dbReference>
<evidence type="ECO:0000256" key="6">
    <source>
        <dbReference type="ARBA" id="ARBA00022826"/>
    </source>
</evidence>
<feature type="transmembrane region" description="Helical" evidence="13">
    <location>
        <begin position="334"/>
        <end position="355"/>
    </location>
</feature>
<dbReference type="PRINTS" id="PR01494">
    <property type="entry name" value="KV9CHANNEL"/>
</dbReference>
<dbReference type="InterPro" id="IPR028325">
    <property type="entry name" value="VG_K_chnl"/>
</dbReference>
<organism evidence="16 17">
    <name type="scientific">Polypterus senegalus</name>
    <name type="common">Senegal bichir</name>
    <dbReference type="NCBI Taxonomy" id="55291"/>
    <lineage>
        <taxon>Eukaryota</taxon>
        <taxon>Metazoa</taxon>
        <taxon>Chordata</taxon>
        <taxon>Craniata</taxon>
        <taxon>Vertebrata</taxon>
        <taxon>Euteleostomi</taxon>
        <taxon>Actinopterygii</taxon>
        <taxon>Polypteriformes</taxon>
        <taxon>Polypteridae</taxon>
        <taxon>Polypterus</taxon>
    </lineage>
</organism>
<gene>
    <name evidence="16" type="primary">Kcns3_1</name>
    <name evidence="16" type="ORF">GTO96_0011256</name>
</gene>
<feature type="transmembrane region" description="Helical" evidence="13">
    <location>
        <begin position="233"/>
        <end position="254"/>
    </location>
</feature>
<feature type="non-terminal residue" evidence="16">
    <location>
        <position position="1"/>
    </location>
</feature>
<keyword evidence="10" id="KW-0406">Ion transport</keyword>
<dbReference type="SUPFAM" id="SSF81324">
    <property type="entry name" value="Voltage-gated potassium channels"/>
    <property type="match status" value="1"/>
</dbReference>
<feature type="transmembrane region" description="Helical" evidence="13">
    <location>
        <begin position="170"/>
        <end position="191"/>
    </location>
</feature>
<keyword evidence="9 13" id="KW-1133">Transmembrane helix</keyword>
<dbReference type="Pfam" id="PF00520">
    <property type="entry name" value="Ion_trans"/>
    <property type="match status" value="1"/>
</dbReference>
<protein>
    <submittedName>
        <fullName evidence="16">KCNS3 protein</fullName>
    </submittedName>
</protein>
<dbReference type="InterPro" id="IPR003131">
    <property type="entry name" value="T1-type_BTB"/>
</dbReference>
<evidence type="ECO:0000256" key="9">
    <source>
        <dbReference type="ARBA" id="ARBA00022989"/>
    </source>
</evidence>
<sequence>MLKLNIGGLKKRLDCQLILKYPHTRLGKLILCDSLEAKLEMCDDYDALHKEFYFDRNPGLFKYILNFYHTGKLHAMEGMCALCFYQETEYWGISEARIHSCCSYKYHMRWANLSDADGSLFSDELSLVAKEDISVIHREASKFDSMMYGTYRKRVWLLLENPEYSYTSKIFTVVSLAVIVISVFTMCVNSMPEFHRDTEEHPALHIVEVSCIIFFTCEYLARMSVTPDLKNFFLNPLNTIDFISFCPFYTTLIVENFNQHDTRFENIGQIVQVLRLMRIFRILKLARHSNGLKSLGCTVRHSYEEVGLLVVFLTVGIAIFATLMYSVEKEEEEAGLTSIPVGWWWATISMTTVGYGDICPVTIAGKIIGSFCIIFGLLMVALPVTVIFNRFSKYYRREKAIDATLWSQELKKQFTAVPNMNLRDAYVKRLQFLSKINVARLEPSAYEKAESVSLEKDYHIYDGDHTADSKECQT</sequence>
<feature type="domain" description="Ion transport" evidence="14">
    <location>
        <begin position="169"/>
        <end position="398"/>
    </location>
</feature>
<dbReference type="Gene3D" id="1.20.120.350">
    <property type="entry name" value="Voltage-gated potassium channels. Chain C"/>
    <property type="match status" value="1"/>
</dbReference>
<dbReference type="EMBL" id="JAATIS010004753">
    <property type="protein sequence ID" value="KAG2460663.1"/>
    <property type="molecule type" value="Genomic_DNA"/>
</dbReference>
<evidence type="ECO:0000256" key="13">
    <source>
        <dbReference type="SAM" id="Phobius"/>
    </source>
</evidence>
<evidence type="ECO:0000256" key="1">
    <source>
        <dbReference type="ARBA" id="ARBA00004651"/>
    </source>
</evidence>
<evidence type="ECO:0000256" key="7">
    <source>
        <dbReference type="ARBA" id="ARBA00022882"/>
    </source>
</evidence>
<keyword evidence="6" id="KW-0631">Potassium channel</keyword>
<reference evidence="16 17" key="1">
    <citation type="journal article" date="2021" name="Cell">
        <title>Tracing the genetic footprints of vertebrate landing in non-teleost ray-finned fishes.</title>
        <authorList>
            <person name="Bi X."/>
            <person name="Wang K."/>
            <person name="Yang L."/>
            <person name="Pan H."/>
            <person name="Jiang H."/>
            <person name="Wei Q."/>
            <person name="Fang M."/>
            <person name="Yu H."/>
            <person name="Zhu C."/>
            <person name="Cai Y."/>
            <person name="He Y."/>
            <person name="Gan X."/>
            <person name="Zeng H."/>
            <person name="Yu D."/>
            <person name="Zhu Y."/>
            <person name="Jiang H."/>
            <person name="Qiu Q."/>
            <person name="Yang H."/>
            <person name="Zhang Y.E."/>
            <person name="Wang W."/>
            <person name="Zhu M."/>
            <person name="He S."/>
            <person name="Zhang G."/>
        </authorList>
    </citation>
    <scope>NUCLEOTIDE SEQUENCE [LARGE SCALE GENOMIC DNA]</scope>
    <source>
        <strain evidence="16">Bchr_013</strain>
    </source>
</reference>
<dbReference type="SUPFAM" id="SSF54695">
    <property type="entry name" value="POZ domain"/>
    <property type="match status" value="1"/>
</dbReference>
<dbReference type="InterPro" id="IPR011333">
    <property type="entry name" value="SKP1/BTB/POZ_sf"/>
</dbReference>
<feature type="domain" description="Potassium channel tetramerisation-type BTB" evidence="15">
    <location>
        <begin position="2"/>
        <end position="101"/>
    </location>
</feature>
<keyword evidence="3" id="KW-1003">Cell membrane</keyword>
<evidence type="ECO:0000313" key="17">
    <source>
        <dbReference type="Proteomes" id="UP000886611"/>
    </source>
</evidence>
<keyword evidence="11 13" id="KW-0472">Membrane</keyword>
<feature type="non-terminal residue" evidence="16">
    <location>
        <position position="474"/>
    </location>
</feature>
<dbReference type="FunFam" id="1.20.120.350:FF:000091">
    <property type="entry name" value="Predicted protein"/>
    <property type="match status" value="1"/>
</dbReference>
<evidence type="ECO:0000256" key="10">
    <source>
        <dbReference type="ARBA" id="ARBA00023065"/>
    </source>
</evidence>
<keyword evidence="4" id="KW-0633">Potassium transport</keyword>
<dbReference type="Gene3D" id="1.10.287.70">
    <property type="match status" value="1"/>
</dbReference>
<dbReference type="FunFam" id="1.10.287.70:FF:000005">
    <property type="entry name" value="potassium voltage-gated channel subfamily G member 1"/>
    <property type="match status" value="1"/>
</dbReference>
<dbReference type="Pfam" id="PF02214">
    <property type="entry name" value="BTB_2"/>
    <property type="match status" value="1"/>
</dbReference>
<evidence type="ECO:0000256" key="11">
    <source>
        <dbReference type="ARBA" id="ARBA00023136"/>
    </source>
</evidence>
<keyword evidence="5 13" id="KW-0812">Transmembrane</keyword>
<dbReference type="GO" id="GO:0008076">
    <property type="term" value="C:voltage-gated potassium channel complex"/>
    <property type="evidence" value="ECO:0007669"/>
    <property type="project" value="InterPro"/>
</dbReference>
<keyword evidence="8" id="KW-0630">Potassium</keyword>
<evidence type="ECO:0000256" key="3">
    <source>
        <dbReference type="ARBA" id="ARBA00022475"/>
    </source>
</evidence>
<dbReference type="PANTHER" id="PTHR11537">
    <property type="entry name" value="VOLTAGE-GATED POTASSIUM CHANNEL"/>
    <property type="match status" value="1"/>
</dbReference>
<feature type="transmembrane region" description="Helical" evidence="13">
    <location>
        <begin position="367"/>
        <end position="388"/>
    </location>
</feature>
<dbReference type="PANTHER" id="PTHR11537:SF39">
    <property type="entry name" value="POTASSIUM VOLTAGE-GATED CHANNEL SUBFAMILY S MEMBER 3"/>
    <property type="match status" value="1"/>
</dbReference>
<dbReference type="GO" id="GO:0005249">
    <property type="term" value="F:voltage-gated potassium channel activity"/>
    <property type="evidence" value="ECO:0007669"/>
    <property type="project" value="InterPro"/>
</dbReference>
<keyword evidence="7" id="KW-0851">Voltage-gated channel</keyword>
<evidence type="ECO:0000259" key="14">
    <source>
        <dbReference type="Pfam" id="PF00520"/>
    </source>
</evidence>
<evidence type="ECO:0000256" key="4">
    <source>
        <dbReference type="ARBA" id="ARBA00022538"/>
    </source>
</evidence>
<dbReference type="InterPro" id="IPR003968">
    <property type="entry name" value="K_chnl_volt-dep_Kv"/>
</dbReference>
<keyword evidence="17" id="KW-1185">Reference proteome</keyword>
<keyword evidence="2" id="KW-0813">Transport</keyword>
<keyword evidence="12" id="KW-0407">Ion channel</keyword>
<name>A0A8X8BK57_POLSE</name>